<protein>
    <submittedName>
        <fullName evidence="2">Uncharacterized protein</fullName>
    </submittedName>
</protein>
<comment type="caution">
    <text evidence="2">The sequence shown here is derived from an EMBL/GenBank/DDBJ whole genome shotgun (WGS) entry which is preliminary data.</text>
</comment>
<evidence type="ECO:0000256" key="1">
    <source>
        <dbReference type="SAM" id="MobiDB-lite"/>
    </source>
</evidence>
<proteinExistence type="predicted"/>
<evidence type="ECO:0000313" key="2">
    <source>
        <dbReference type="EMBL" id="MBW0478806.1"/>
    </source>
</evidence>
<dbReference type="EMBL" id="AVOT02005334">
    <property type="protein sequence ID" value="MBW0478806.1"/>
    <property type="molecule type" value="Genomic_DNA"/>
</dbReference>
<accession>A0A9Q3C9S5</accession>
<name>A0A9Q3C9S5_9BASI</name>
<dbReference type="Proteomes" id="UP000765509">
    <property type="component" value="Unassembled WGS sequence"/>
</dbReference>
<dbReference type="AlphaFoldDB" id="A0A9Q3C9S5"/>
<feature type="region of interest" description="Disordered" evidence="1">
    <location>
        <begin position="1"/>
        <end position="20"/>
    </location>
</feature>
<keyword evidence="3" id="KW-1185">Reference proteome</keyword>
<gene>
    <name evidence="2" type="ORF">O181_018521</name>
</gene>
<feature type="region of interest" description="Disordered" evidence="1">
    <location>
        <begin position="75"/>
        <end position="104"/>
    </location>
</feature>
<organism evidence="2 3">
    <name type="scientific">Austropuccinia psidii MF-1</name>
    <dbReference type="NCBI Taxonomy" id="1389203"/>
    <lineage>
        <taxon>Eukaryota</taxon>
        <taxon>Fungi</taxon>
        <taxon>Dikarya</taxon>
        <taxon>Basidiomycota</taxon>
        <taxon>Pucciniomycotina</taxon>
        <taxon>Pucciniomycetes</taxon>
        <taxon>Pucciniales</taxon>
        <taxon>Sphaerophragmiaceae</taxon>
        <taxon>Austropuccinia</taxon>
    </lineage>
</organism>
<sequence length="160" mass="17325">MNVSGLKIDVGNATSQNSSSWSIPNISVTPIPLNPTNTQMCVSEGPATTPEITPMANPQSKYPRDLLLNPGWIPVESQEPFGETKEPSCNISSGSQAQVGHENPVDRGRQKITLENVPLSGLSKGNPGLPLNQNMAPKGKTVQFQEPIEDREYDQYLSII</sequence>
<evidence type="ECO:0000313" key="3">
    <source>
        <dbReference type="Proteomes" id="UP000765509"/>
    </source>
</evidence>
<reference evidence="2" key="1">
    <citation type="submission" date="2021-03" db="EMBL/GenBank/DDBJ databases">
        <title>Draft genome sequence of rust myrtle Austropuccinia psidii MF-1, a brazilian biotype.</title>
        <authorList>
            <person name="Quecine M.C."/>
            <person name="Pachon D.M.R."/>
            <person name="Bonatelli M.L."/>
            <person name="Correr F.H."/>
            <person name="Franceschini L.M."/>
            <person name="Leite T.F."/>
            <person name="Margarido G.R.A."/>
            <person name="Almeida C.A."/>
            <person name="Ferrarezi J.A."/>
            <person name="Labate C.A."/>
        </authorList>
    </citation>
    <scope>NUCLEOTIDE SEQUENCE</scope>
    <source>
        <strain evidence="2">MF-1</strain>
    </source>
</reference>
<feature type="compositionally biased region" description="Polar residues" evidence="1">
    <location>
        <begin position="87"/>
        <end position="98"/>
    </location>
</feature>